<dbReference type="Pfam" id="PF00550">
    <property type="entry name" value="PP-binding"/>
    <property type="match status" value="1"/>
</dbReference>
<keyword evidence="5" id="KW-0732">Signal</keyword>
<sequence length="134" mass="15186">MNVVRSPRNPLGLVFIFCCSLLLGVSAFSLRHSDPITGGLPAVRRKVSVFAKPETVDRITGILATKFERDAKDIDPECKFLEEFDADNLDEVEVLLSIEEEFDLTIPDYDFAELRTVKAIADYIDRKLEKYTDN</sequence>
<proteinExistence type="inferred from homology"/>
<dbReference type="GO" id="GO:0000035">
    <property type="term" value="F:acyl binding"/>
    <property type="evidence" value="ECO:0007669"/>
    <property type="project" value="TreeGrafter"/>
</dbReference>
<evidence type="ECO:0000256" key="5">
    <source>
        <dbReference type="SAM" id="SignalP"/>
    </source>
</evidence>
<dbReference type="InterPro" id="IPR036736">
    <property type="entry name" value="ACP-like_sf"/>
</dbReference>
<dbReference type="PROSITE" id="PS50075">
    <property type="entry name" value="CARRIER"/>
    <property type="match status" value="1"/>
</dbReference>
<feature type="chain" id="PRO_5040733192" description="Acyl carrier protein" evidence="5">
    <location>
        <begin position="28"/>
        <end position="134"/>
    </location>
</feature>
<accession>A0A9W5T9Q1</accession>
<protein>
    <recommendedName>
        <fullName evidence="4">Acyl carrier protein</fullName>
    </recommendedName>
</protein>
<dbReference type="OrthoDB" id="361091at2759"/>
<keyword evidence="4" id="KW-0443">Lipid metabolism</keyword>
<dbReference type="EMBL" id="BLIY01000008">
    <property type="protein sequence ID" value="GFE53843.1"/>
    <property type="molecule type" value="Genomic_DNA"/>
</dbReference>
<comment type="similarity">
    <text evidence="1">Belongs to the acyl carrier protein (ACP) family.</text>
</comment>
<keyword evidence="4" id="KW-0276">Fatty acid metabolism</keyword>
<gene>
    <name evidence="7" type="ORF">BaOVIS_012470</name>
</gene>
<dbReference type="InterPro" id="IPR003231">
    <property type="entry name" value="ACP"/>
</dbReference>
<evidence type="ECO:0000256" key="2">
    <source>
        <dbReference type="ARBA" id="ARBA00022450"/>
    </source>
</evidence>
<keyword evidence="8" id="KW-1185">Reference proteome</keyword>
<dbReference type="GO" id="GO:0000036">
    <property type="term" value="F:acyl carrier activity"/>
    <property type="evidence" value="ECO:0007669"/>
    <property type="project" value="TreeGrafter"/>
</dbReference>
<dbReference type="PANTHER" id="PTHR20863:SF76">
    <property type="entry name" value="CARRIER DOMAIN-CONTAINING PROTEIN"/>
    <property type="match status" value="1"/>
</dbReference>
<keyword evidence="3" id="KW-0597">Phosphoprotein</keyword>
<reference evidence="7" key="1">
    <citation type="submission" date="2019-12" db="EMBL/GenBank/DDBJ databases">
        <title>Genome sequence of Babesia ovis.</title>
        <authorList>
            <person name="Yamagishi J."/>
            <person name="Sevinc F."/>
            <person name="Xuan X."/>
        </authorList>
    </citation>
    <scope>NUCLEOTIDE SEQUENCE</scope>
    <source>
        <strain evidence="7">Selcuk</strain>
    </source>
</reference>
<dbReference type="Gene3D" id="1.10.1200.10">
    <property type="entry name" value="ACP-like"/>
    <property type="match status" value="1"/>
</dbReference>
<organism evidence="7 8">
    <name type="scientific">Babesia ovis</name>
    <dbReference type="NCBI Taxonomy" id="5869"/>
    <lineage>
        <taxon>Eukaryota</taxon>
        <taxon>Sar</taxon>
        <taxon>Alveolata</taxon>
        <taxon>Apicomplexa</taxon>
        <taxon>Aconoidasida</taxon>
        <taxon>Piroplasmida</taxon>
        <taxon>Babesiidae</taxon>
        <taxon>Babesia</taxon>
    </lineage>
</organism>
<keyword evidence="4" id="KW-0444">Lipid biosynthesis</keyword>
<evidence type="ECO:0000313" key="8">
    <source>
        <dbReference type="Proteomes" id="UP001057455"/>
    </source>
</evidence>
<dbReference type="InterPro" id="IPR009081">
    <property type="entry name" value="PP-bd_ACP"/>
</dbReference>
<evidence type="ECO:0000256" key="3">
    <source>
        <dbReference type="ARBA" id="ARBA00022553"/>
    </source>
</evidence>
<evidence type="ECO:0000259" key="6">
    <source>
        <dbReference type="PROSITE" id="PS50075"/>
    </source>
</evidence>
<feature type="signal peptide" evidence="5">
    <location>
        <begin position="1"/>
        <end position="27"/>
    </location>
</feature>
<dbReference type="PANTHER" id="PTHR20863">
    <property type="entry name" value="ACYL CARRIER PROTEIN"/>
    <property type="match status" value="1"/>
</dbReference>
<comment type="caution">
    <text evidence="7">The sequence shown here is derived from an EMBL/GenBank/DDBJ whole genome shotgun (WGS) entry which is preliminary data.</text>
</comment>
<keyword evidence="2 4" id="KW-0596">Phosphopantetheine</keyword>
<dbReference type="AlphaFoldDB" id="A0A9W5T9Q1"/>
<dbReference type="HAMAP" id="MF_01217">
    <property type="entry name" value="Acyl_carrier"/>
    <property type="match status" value="1"/>
</dbReference>
<dbReference type="Proteomes" id="UP001057455">
    <property type="component" value="Unassembled WGS sequence"/>
</dbReference>
<dbReference type="SUPFAM" id="SSF47336">
    <property type="entry name" value="ACP-like"/>
    <property type="match status" value="1"/>
</dbReference>
<keyword evidence="4" id="KW-0275">Fatty acid biosynthesis</keyword>
<evidence type="ECO:0000256" key="4">
    <source>
        <dbReference type="RuleBase" id="RU000722"/>
    </source>
</evidence>
<feature type="domain" description="Carrier" evidence="6">
    <location>
        <begin position="53"/>
        <end position="128"/>
    </location>
</feature>
<evidence type="ECO:0000313" key="7">
    <source>
        <dbReference type="EMBL" id="GFE53843.1"/>
    </source>
</evidence>
<evidence type="ECO:0000256" key="1">
    <source>
        <dbReference type="ARBA" id="ARBA00010930"/>
    </source>
</evidence>
<comment type="function">
    <text evidence="4">Carrier of the growing fatty acid chain in fatty acid biosynthesis.</text>
</comment>
<name>A0A9W5T9Q1_BABOV</name>